<dbReference type="PANTHER" id="PTHR30520">
    <property type="entry name" value="FORMATE TRANSPORTER-RELATED"/>
    <property type="match status" value="1"/>
</dbReference>
<dbReference type="AlphaFoldDB" id="A0A413S6A3"/>
<dbReference type="EMBL" id="QSFO01000001">
    <property type="protein sequence ID" value="RHA57431.1"/>
    <property type="molecule type" value="Genomic_DNA"/>
</dbReference>
<dbReference type="PANTHER" id="PTHR30520:SF6">
    <property type="entry name" value="FORMATE_NITRATE FAMILY TRANSPORTER (EUROFUNG)"/>
    <property type="match status" value="1"/>
</dbReference>
<dbReference type="PROSITE" id="PS01006">
    <property type="entry name" value="FORMATE_NITRITE_TP_2"/>
    <property type="match status" value="1"/>
</dbReference>
<protein>
    <submittedName>
        <fullName evidence="7">Formate/nitrite transporter family protein</fullName>
    </submittedName>
</protein>
<dbReference type="GO" id="GO:0005886">
    <property type="term" value="C:plasma membrane"/>
    <property type="evidence" value="ECO:0007669"/>
    <property type="project" value="TreeGrafter"/>
</dbReference>
<proteinExistence type="inferred from homology"/>
<evidence type="ECO:0000256" key="3">
    <source>
        <dbReference type="ARBA" id="ARBA00022989"/>
    </source>
</evidence>
<keyword evidence="2 6" id="KW-0812">Transmembrane</keyword>
<feature type="transmembrane region" description="Helical" evidence="6">
    <location>
        <begin position="101"/>
        <end position="124"/>
    </location>
</feature>
<dbReference type="Proteomes" id="UP000284598">
    <property type="component" value="Unassembled WGS sequence"/>
</dbReference>
<evidence type="ECO:0000256" key="4">
    <source>
        <dbReference type="ARBA" id="ARBA00023136"/>
    </source>
</evidence>
<organism evidence="7 10">
    <name type="scientific">Eubacterium ventriosum</name>
    <dbReference type="NCBI Taxonomy" id="39496"/>
    <lineage>
        <taxon>Bacteria</taxon>
        <taxon>Bacillati</taxon>
        <taxon>Bacillota</taxon>
        <taxon>Clostridia</taxon>
        <taxon>Eubacteriales</taxon>
        <taxon>Eubacteriaceae</taxon>
        <taxon>Eubacterium</taxon>
    </lineage>
</organism>
<evidence type="ECO:0000313" key="7">
    <source>
        <dbReference type="EMBL" id="RHA57431.1"/>
    </source>
</evidence>
<accession>A0A413S6A3</accession>
<evidence type="ECO:0000256" key="6">
    <source>
        <dbReference type="SAM" id="Phobius"/>
    </source>
</evidence>
<comment type="similarity">
    <text evidence="5">Belongs to the FNT transporter (TC 1.A.16) family.</text>
</comment>
<dbReference type="EMBL" id="QROT01000003">
    <property type="protein sequence ID" value="RHL46491.1"/>
    <property type="molecule type" value="Genomic_DNA"/>
</dbReference>
<dbReference type="Pfam" id="PF01226">
    <property type="entry name" value="Form_Nir_trans"/>
    <property type="match status" value="1"/>
</dbReference>
<evidence type="ECO:0000256" key="1">
    <source>
        <dbReference type="ARBA" id="ARBA00004141"/>
    </source>
</evidence>
<dbReference type="RefSeq" id="WP_005360869.1">
    <property type="nucleotide sequence ID" value="NZ_CABJDQ010000003.1"/>
</dbReference>
<dbReference type="GO" id="GO:0015499">
    <property type="term" value="F:formate transmembrane transporter activity"/>
    <property type="evidence" value="ECO:0007669"/>
    <property type="project" value="TreeGrafter"/>
</dbReference>
<evidence type="ECO:0000313" key="10">
    <source>
        <dbReference type="Proteomes" id="UP000284598"/>
    </source>
</evidence>
<feature type="transmembrane region" description="Helical" evidence="6">
    <location>
        <begin position="154"/>
        <end position="173"/>
    </location>
</feature>
<reference evidence="9 10" key="1">
    <citation type="submission" date="2018-08" db="EMBL/GenBank/DDBJ databases">
        <title>A genome reference for cultivated species of the human gut microbiota.</title>
        <authorList>
            <person name="Zou Y."/>
            <person name="Xue W."/>
            <person name="Luo G."/>
        </authorList>
    </citation>
    <scope>NUCLEOTIDE SEQUENCE [LARGE SCALE GENOMIC DNA]</scope>
    <source>
        <strain evidence="8 9">AF37-4</strain>
        <strain evidence="7 10">AM43-2</strain>
    </source>
</reference>
<dbReference type="InterPro" id="IPR024002">
    <property type="entry name" value="For/NO2_transpt_CS"/>
</dbReference>
<evidence type="ECO:0000256" key="5">
    <source>
        <dbReference type="ARBA" id="ARBA00049660"/>
    </source>
</evidence>
<sequence>MISVKEATKNYINGGKGKTTMPLGRMFVLAFLAGMFIALAGTAATIASSTVTNSSVAKVITSLVFPAGLAMVIINGTELFTGNNLLIMSVLSKNITVGQMLKNWIVVYIGNFVGSIFVTGFFTLGNIYSMFNSSVAKSVISIATTKCNLSIQEMFFRAILCNILVCVAVMMAATSKTVGGKIIGLFLPIMVFVICGFEHSVANMSYISGGLFSKMAYGNLGLETAGLTWFNFIVKNLLVVTIGNIIGGCATGIAYWFSYYRKQD</sequence>
<keyword evidence="4 6" id="KW-0472">Membrane</keyword>
<dbReference type="Gene3D" id="1.20.1080.10">
    <property type="entry name" value="Glycerol uptake facilitator protein"/>
    <property type="match status" value="1"/>
</dbReference>
<comment type="subcellular location">
    <subcellularLocation>
        <location evidence="1">Membrane</location>
        <topology evidence="1">Multi-pass membrane protein</topology>
    </subcellularLocation>
</comment>
<evidence type="ECO:0000313" key="9">
    <source>
        <dbReference type="Proteomes" id="UP000283314"/>
    </source>
</evidence>
<dbReference type="GeneID" id="66466540"/>
<feature type="transmembrane region" description="Helical" evidence="6">
    <location>
        <begin position="185"/>
        <end position="207"/>
    </location>
</feature>
<feature type="transmembrane region" description="Helical" evidence="6">
    <location>
        <begin position="26"/>
        <end position="47"/>
    </location>
</feature>
<comment type="caution">
    <text evidence="7">The sequence shown here is derived from an EMBL/GenBank/DDBJ whole genome shotgun (WGS) entry which is preliminary data.</text>
</comment>
<dbReference type="InterPro" id="IPR023271">
    <property type="entry name" value="Aquaporin-like"/>
</dbReference>
<evidence type="ECO:0000256" key="2">
    <source>
        <dbReference type="ARBA" id="ARBA00022692"/>
    </source>
</evidence>
<feature type="transmembrane region" description="Helical" evidence="6">
    <location>
        <begin position="237"/>
        <end position="257"/>
    </location>
</feature>
<gene>
    <name evidence="8" type="ORF">DW018_04725</name>
    <name evidence="7" type="ORF">DW929_00955</name>
</gene>
<keyword evidence="3 6" id="KW-1133">Transmembrane helix</keyword>
<dbReference type="InterPro" id="IPR000292">
    <property type="entry name" value="For/NO2_transpt"/>
</dbReference>
<feature type="transmembrane region" description="Helical" evidence="6">
    <location>
        <begin position="59"/>
        <end position="80"/>
    </location>
</feature>
<name>A0A413S6A3_9FIRM</name>
<evidence type="ECO:0000313" key="8">
    <source>
        <dbReference type="EMBL" id="RHL46491.1"/>
    </source>
</evidence>
<dbReference type="PROSITE" id="PS01005">
    <property type="entry name" value="FORMATE_NITRITE_TP_1"/>
    <property type="match status" value="1"/>
</dbReference>
<dbReference type="Proteomes" id="UP000283314">
    <property type="component" value="Unassembled WGS sequence"/>
</dbReference>